<gene>
    <name evidence="1" type="ORF">P4S50_10660</name>
</gene>
<reference evidence="1 2" key="1">
    <citation type="submission" date="2023-03" db="EMBL/GenBank/DDBJ databases">
        <title>Complete genome sequence of Tepidibacter sp. SWIR-1, isolated from a deep-sea hydrothermal vent.</title>
        <authorList>
            <person name="Li X."/>
        </authorList>
    </citation>
    <scope>NUCLEOTIDE SEQUENCE [LARGE SCALE GENOMIC DNA]</scope>
    <source>
        <strain evidence="1 2">SWIR-1</strain>
    </source>
</reference>
<organism evidence="1 2">
    <name type="scientific">Tepidibacter hydrothermalis</name>
    <dbReference type="NCBI Taxonomy" id="3036126"/>
    <lineage>
        <taxon>Bacteria</taxon>
        <taxon>Bacillati</taxon>
        <taxon>Bacillota</taxon>
        <taxon>Clostridia</taxon>
        <taxon>Peptostreptococcales</taxon>
        <taxon>Peptostreptococcaceae</taxon>
        <taxon>Tepidibacter</taxon>
    </lineage>
</organism>
<accession>A0ABY8E7I9</accession>
<dbReference type="Proteomes" id="UP001222800">
    <property type="component" value="Chromosome"/>
</dbReference>
<keyword evidence="2" id="KW-1185">Reference proteome</keyword>
<proteinExistence type="predicted"/>
<dbReference type="EMBL" id="CP120733">
    <property type="protein sequence ID" value="WFD08852.1"/>
    <property type="molecule type" value="Genomic_DNA"/>
</dbReference>
<evidence type="ECO:0000313" key="1">
    <source>
        <dbReference type="EMBL" id="WFD08852.1"/>
    </source>
</evidence>
<dbReference type="RefSeq" id="WP_277730769.1">
    <property type="nucleotide sequence ID" value="NZ_CP120733.1"/>
</dbReference>
<dbReference type="Pfam" id="PF14276">
    <property type="entry name" value="DUF4363"/>
    <property type="match status" value="1"/>
</dbReference>
<protein>
    <submittedName>
        <fullName evidence="1">DUF4363 family protein</fullName>
    </submittedName>
</protein>
<sequence>MKERKITLILLLILSVLLSLLIFIQYKVFYDTNPNFLNLMEDIMAYSSLEEWDKTEKSLKILEYKWNKAKPLVTLKYSDQDYSRLNIEFANLRGAVYTKDADFIQRKIRVCMVIFRNITSIMPIP</sequence>
<dbReference type="InterPro" id="IPR025373">
    <property type="entry name" value="DUF4363"/>
</dbReference>
<name>A0ABY8E7I9_9FIRM</name>
<evidence type="ECO:0000313" key="2">
    <source>
        <dbReference type="Proteomes" id="UP001222800"/>
    </source>
</evidence>